<proteinExistence type="predicted"/>
<dbReference type="Gramene" id="AET1Gv20716800.1">
    <property type="protein sequence ID" value="AET1Gv20716800.1"/>
    <property type="gene ID" value="AET1Gv20716800"/>
</dbReference>
<evidence type="ECO:0000313" key="2">
    <source>
        <dbReference type="EnsemblPlants" id="AET1Gv20716800.1"/>
    </source>
</evidence>
<dbReference type="EnsemblPlants" id="AET1Gv20716800.1">
    <property type="protein sequence ID" value="AET1Gv20716800.1"/>
    <property type="gene ID" value="AET1Gv20716800"/>
</dbReference>
<feature type="compositionally biased region" description="Polar residues" evidence="1">
    <location>
        <begin position="60"/>
        <end position="85"/>
    </location>
</feature>
<evidence type="ECO:0000256" key="1">
    <source>
        <dbReference type="SAM" id="MobiDB-lite"/>
    </source>
</evidence>
<name>A0A452ZCQ1_AEGTS</name>
<reference evidence="3" key="2">
    <citation type="journal article" date="2017" name="Nat. Plants">
        <title>The Aegilops tauschii genome reveals multiple impacts of transposons.</title>
        <authorList>
            <person name="Zhao G."/>
            <person name="Zou C."/>
            <person name="Li K."/>
            <person name="Wang K."/>
            <person name="Li T."/>
            <person name="Gao L."/>
            <person name="Zhang X."/>
            <person name="Wang H."/>
            <person name="Yang Z."/>
            <person name="Liu X."/>
            <person name="Jiang W."/>
            <person name="Mao L."/>
            <person name="Kong X."/>
            <person name="Jiao Y."/>
            <person name="Jia J."/>
        </authorList>
    </citation>
    <scope>NUCLEOTIDE SEQUENCE [LARGE SCALE GENOMIC DNA]</scope>
    <source>
        <strain evidence="3">cv. AL8/78</strain>
    </source>
</reference>
<reference evidence="3" key="1">
    <citation type="journal article" date="2014" name="Science">
        <title>Ancient hybridizations among the ancestral genomes of bread wheat.</title>
        <authorList>
            <consortium name="International Wheat Genome Sequencing Consortium,"/>
            <person name="Marcussen T."/>
            <person name="Sandve S.R."/>
            <person name="Heier L."/>
            <person name="Spannagl M."/>
            <person name="Pfeifer M."/>
            <person name="Jakobsen K.S."/>
            <person name="Wulff B.B."/>
            <person name="Steuernagel B."/>
            <person name="Mayer K.F."/>
            <person name="Olsen O.A."/>
        </authorList>
    </citation>
    <scope>NUCLEOTIDE SEQUENCE [LARGE SCALE GENOMIC DNA]</scope>
    <source>
        <strain evidence="3">cv. AL8/78</strain>
    </source>
</reference>
<feature type="region of interest" description="Disordered" evidence="1">
    <location>
        <begin position="34"/>
        <end position="89"/>
    </location>
</feature>
<reference evidence="2" key="4">
    <citation type="submission" date="2019-03" db="UniProtKB">
        <authorList>
            <consortium name="EnsemblPlants"/>
        </authorList>
    </citation>
    <scope>IDENTIFICATION</scope>
</reference>
<feature type="compositionally biased region" description="Polar residues" evidence="1">
    <location>
        <begin position="40"/>
        <end position="50"/>
    </location>
</feature>
<evidence type="ECO:0000313" key="3">
    <source>
        <dbReference type="Proteomes" id="UP000015105"/>
    </source>
</evidence>
<organism evidence="2 3">
    <name type="scientific">Aegilops tauschii subsp. strangulata</name>
    <name type="common">Goatgrass</name>
    <dbReference type="NCBI Taxonomy" id="200361"/>
    <lineage>
        <taxon>Eukaryota</taxon>
        <taxon>Viridiplantae</taxon>
        <taxon>Streptophyta</taxon>
        <taxon>Embryophyta</taxon>
        <taxon>Tracheophyta</taxon>
        <taxon>Spermatophyta</taxon>
        <taxon>Magnoliopsida</taxon>
        <taxon>Liliopsida</taxon>
        <taxon>Poales</taxon>
        <taxon>Poaceae</taxon>
        <taxon>BOP clade</taxon>
        <taxon>Pooideae</taxon>
        <taxon>Triticodae</taxon>
        <taxon>Triticeae</taxon>
        <taxon>Triticinae</taxon>
        <taxon>Aegilops</taxon>
    </lineage>
</organism>
<sequence>MTTAIISVPTGRWLRAAPPLPPLTGAPSMTGCRQVGQEPWDTSQASTHRTWNPCAHRGSTRTFSPSTNSPRQMAHTSSMTSPDPYTSTGRLLSTRLLMPLPPRLALRAVAPPSPAAAAAAPRPTYRSAHRASELSPMAKSSAKKSAARMITTLVSKGESGAAGGAAPPSCPWAWSRRAASPAAAMLDVGASESGRPMVKEVDQRERDDDDACPARSIRDEFARPPFQGIGTGLMPVVPATRVCHTLLWSWGIYKRARSRCAPPFLGSLRGCVL</sequence>
<keyword evidence="3" id="KW-1185">Reference proteome</keyword>
<accession>A0A452ZCQ1</accession>
<feature type="region of interest" description="Disordered" evidence="1">
    <location>
        <begin position="115"/>
        <end position="142"/>
    </location>
</feature>
<reference evidence="2" key="5">
    <citation type="journal article" date="2021" name="G3 (Bethesda)">
        <title>Aegilops tauschii genome assembly Aet v5.0 features greater sequence contiguity and improved annotation.</title>
        <authorList>
            <person name="Wang L."/>
            <person name="Zhu T."/>
            <person name="Rodriguez J.C."/>
            <person name="Deal K.R."/>
            <person name="Dubcovsky J."/>
            <person name="McGuire P.E."/>
            <person name="Lux T."/>
            <person name="Spannagl M."/>
            <person name="Mayer K.F.X."/>
            <person name="Baldrich P."/>
            <person name="Meyers B.C."/>
            <person name="Huo N."/>
            <person name="Gu Y.Q."/>
            <person name="Zhou H."/>
            <person name="Devos K.M."/>
            <person name="Bennetzen J.L."/>
            <person name="Unver T."/>
            <person name="Budak H."/>
            <person name="Gulick P.J."/>
            <person name="Galiba G."/>
            <person name="Kalapos B."/>
            <person name="Nelson D.R."/>
            <person name="Li P."/>
            <person name="You F.M."/>
            <person name="Luo M.C."/>
            <person name="Dvorak J."/>
        </authorList>
    </citation>
    <scope>NUCLEOTIDE SEQUENCE [LARGE SCALE GENOMIC DNA]</scope>
    <source>
        <strain evidence="2">cv. AL8/78</strain>
    </source>
</reference>
<dbReference type="Proteomes" id="UP000015105">
    <property type="component" value="Chromosome 1D"/>
</dbReference>
<reference evidence="2" key="3">
    <citation type="journal article" date="2017" name="Nature">
        <title>Genome sequence of the progenitor of the wheat D genome Aegilops tauschii.</title>
        <authorList>
            <person name="Luo M.C."/>
            <person name="Gu Y.Q."/>
            <person name="Puiu D."/>
            <person name="Wang H."/>
            <person name="Twardziok S.O."/>
            <person name="Deal K.R."/>
            <person name="Huo N."/>
            <person name="Zhu T."/>
            <person name="Wang L."/>
            <person name="Wang Y."/>
            <person name="McGuire P.E."/>
            <person name="Liu S."/>
            <person name="Long H."/>
            <person name="Ramasamy R.K."/>
            <person name="Rodriguez J.C."/>
            <person name="Van S.L."/>
            <person name="Yuan L."/>
            <person name="Wang Z."/>
            <person name="Xia Z."/>
            <person name="Xiao L."/>
            <person name="Anderson O.D."/>
            <person name="Ouyang S."/>
            <person name="Liang Y."/>
            <person name="Zimin A.V."/>
            <person name="Pertea G."/>
            <person name="Qi P."/>
            <person name="Bennetzen J.L."/>
            <person name="Dai X."/>
            <person name="Dawson M.W."/>
            <person name="Muller H.G."/>
            <person name="Kugler K."/>
            <person name="Rivarola-Duarte L."/>
            <person name="Spannagl M."/>
            <person name="Mayer K.F.X."/>
            <person name="Lu F.H."/>
            <person name="Bevan M.W."/>
            <person name="Leroy P."/>
            <person name="Li P."/>
            <person name="You F.M."/>
            <person name="Sun Q."/>
            <person name="Liu Z."/>
            <person name="Lyons E."/>
            <person name="Wicker T."/>
            <person name="Salzberg S.L."/>
            <person name="Devos K.M."/>
            <person name="Dvorak J."/>
        </authorList>
    </citation>
    <scope>NUCLEOTIDE SEQUENCE [LARGE SCALE GENOMIC DNA]</scope>
    <source>
        <strain evidence="2">cv. AL8/78</strain>
    </source>
</reference>
<feature type="compositionally biased region" description="Low complexity" evidence="1">
    <location>
        <begin position="115"/>
        <end position="126"/>
    </location>
</feature>
<protein>
    <submittedName>
        <fullName evidence="2">Uncharacterized protein</fullName>
    </submittedName>
</protein>
<dbReference type="AlphaFoldDB" id="A0A452ZCQ1"/>